<comment type="subcellular location">
    <subcellularLocation>
        <location evidence="1">Membrane</location>
        <topology evidence="1">Multi-pass membrane protein</topology>
    </subcellularLocation>
</comment>
<dbReference type="InterPro" id="IPR033344">
    <property type="entry name" value="CURT1"/>
</dbReference>
<sequence length="223" mass="25201">MSTGIDNNEIVKVEPETTDLAAASTIDANAANQDLNQVVIEDVPSDPTSAEDWQRFQQDAKAFLRNLSQSTAKLFGENRSLLISLGWIVLALVSFKLLLAIVDAINDIPLLPSLLELVGIGYITWFIYRYMLNARSRQELSDQINQIKAEFLGPKGQQQLDQSLNQMQNQMQNQTQRMNAEQVEQEFTEDMNRLEETIEAELQTELGNDPETEAMMNRDPNLP</sequence>
<dbReference type="RefSeq" id="WP_316437081.1">
    <property type="nucleotide sequence ID" value="NZ_CP053587.1"/>
</dbReference>
<keyword evidence="3" id="KW-0472">Membrane</keyword>
<evidence type="ECO:0000259" key="4">
    <source>
        <dbReference type="Pfam" id="PF14159"/>
    </source>
</evidence>
<name>A0AA97ALF5_9CYAN</name>
<feature type="region of interest" description="Disordered" evidence="2">
    <location>
        <begin position="202"/>
        <end position="223"/>
    </location>
</feature>
<dbReference type="GO" id="GO:0009579">
    <property type="term" value="C:thylakoid"/>
    <property type="evidence" value="ECO:0007669"/>
    <property type="project" value="InterPro"/>
</dbReference>
<dbReference type="EMBL" id="CP053587">
    <property type="protein sequence ID" value="WNZ27406.1"/>
    <property type="molecule type" value="Genomic_DNA"/>
</dbReference>
<keyword evidence="3" id="KW-0812">Transmembrane</keyword>
<dbReference type="AlphaFoldDB" id="A0AA97ALF5"/>
<dbReference type="GO" id="GO:0016020">
    <property type="term" value="C:membrane"/>
    <property type="evidence" value="ECO:0007669"/>
    <property type="project" value="UniProtKB-SubCell"/>
</dbReference>
<feature type="domain" description="Cyanobacterial aminoacyl-tRNA synthetase CAAD" evidence="4">
    <location>
        <begin position="71"/>
        <end position="153"/>
    </location>
</feature>
<dbReference type="PANTHER" id="PTHR33222:SF4">
    <property type="entry name" value="PROTEIN CURVATURE THYLAKOID 1A, CHLOROPLASTIC"/>
    <property type="match status" value="1"/>
</dbReference>
<evidence type="ECO:0000313" key="5">
    <source>
        <dbReference type="EMBL" id="WNZ27406.1"/>
    </source>
</evidence>
<dbReference type="InterPro" id="IPR025564">
    <property type="entry name" value="CAAD_dom"/>
</dbReference>
<feature type="transmembrane region" description="Helical" evidence="3">
    <location>
        <begin position="81"/>
        <end position="102"/>
    </location>
</feature>
<feature type="transmembrane region" description="Helical" evidence="3">
    <location>
        <begin position="108"/>
        <end position="128"/>
    </location>
</feature>
<evidence type="ECO:0000256" key="3">
    <source>
        <dbReference type="SAM" id="Phobius"/>
    </source>
</evidence>
<dbReference type="PANTHER" id="PTHR33222">
    <property type="match status" value="1"/>
</dbReference>
<keyword evidence="3" id="KW-1133">Transmembrane helix</keyword>
<accession>A0AA97ALF5</accession>
<evidence type="ECO:0000256" key="1">
    <source>
        <dbReference type="ARBA" id="ARBA00004141"/>
    </source>
</evidence>
<evidence type="ECO:0000256" key="2">
    <source>
        <dbReference type="SAM" id="MobiDB-lite"/>
    </source>
</evidence>
<proteinExistence type="predicted"/>
<organism evidence="5">
    <name type="scientific">Leptolyngbya sp. NK1-12</name>
    <dbReference type="NCBI Taxonomy" id="2547451"/>
    <lineage>
        <taxon>Bacteria</taxon>
        <taxon>Bacillati</taxon>
        <taxon>Cyanobacteriota</taxon>
        <taxon>Cyanophyceae</taxon>
        <taxon>Leptolyngbyales</taxon>
        <taxon>Leptolyngbyaceae</taxon>
        <taxon>Leptolyngbya group</taxon>
        <taxon>Leptolyngbya</taxon>
    </lineage>
</organism>
<dbReference type="Pfam" id="PF14159">
    <property type="entry name" value="CAAD"/>
    <property type="match status" value="1"/>
</dbReference>
<reference evidence="5" key="1">
    <citation type="submission" date="2020-05" db="EMBL/GenBank/DDBJ databases">
        <authorList>
            <person name="Zhu T."/>
            <person name="Keshari N."/>
            <person name="Lu X."/>
        </authorList>
    </citation>
    <scope>NUCLEOTIDE SEQUENCE</scope>
    <source>
        <strain evidence="5">NK1-12</strain>
    </source>
</reference>
<gene>
    <name evidence="5" type="ORF">HJG54_31475</name>
</gene>
<protein>
    <recommendedName>
        <fullName evidence="4">Cyanobacterial aminoacyl-tRNA synthetase CAAD domain-containing protein</fullName>
    </recommendedName>
</protein>